<dbReference type="OrthoDB" id="5625885at2"/>
<dbReference type="EMBL" id="FXWH01000002">
    <property type="protein sequence ID" value="SMQ80081.1"/>
    <property type="molecule type" value="Genomic_DNA"/>
</dbReference>
<dbReference type="RefSeq" id="WP_086435125.1">
    <property type="nucleotide sequence ID" value="NZ_FXWH01000002.1"/>
</dbReference>
<dbReference type="Pfam" id="PF11174">
    <property type="entry name" value="DUF2970"/>
    <property type="match status" value="1"/>
</dbReference>
<evidence type="ECO:0008006" key="4">
    <source>
        <dbReference type="Google" id="ProtNLM"/>
    </source>
</evidence>
<evidence type="ECO:0000313" key="2">
    <source>
        <dbReference type="EMBL" id="SMQ80081.1"/>
    </source>
</evidence>
<evidence type="ECO:0000313" key="3">
    <source>
        <dbReference type="Proteomes" id="UP000194450"/>
    </source>
</evidence>
<keyword evidence="1" id="KW-0812">Transmembrane</keyword>
<name>A0A1Y6G0N1_9GAMM</name>
<dbReference type="InterPro" id="IPR021344">
    <property type="entry name" value="DUF2970"/>
</dbReference>
<dbReference type="AlphaFoldDB" id="A0A1Y6G0N1"/>
<proteinExistence type="predicted"/>
<accession>A0A1Y6G0N1</accession>
<sequence length="70" mass="7628">MSSDKHEKPSFMAVVLSVIAAFFGVQTERNRQRDFSAGKPIHYILIGIVLAIIFVVGLMGLVSLVLPDSP</sequence>
<keyword evidence="1" id="KW-0472">Membrane</keyword>
<keyword evidence="3" id="KW-1185">Reference proteome</keyword>
<feature type="transmembrane region" description="Helical" evidence="1">
    <location>
        <begin position="43"/>
        <end position="66"/>
    </location>
</feature>
<organism evidence="2 3">
    <name type="scientific">Pseudidiomarina planktonica</name>
    <dbReference type="NCBI Taxonomy" id="1323738"/>
    <lineage>
        <taxon>Bacteria</taxon>
        <taxon>Pseudomonadati</taxon>
        <taxon>Pseudomonadota</taxon>
        <taxon>Gammaproteobacteria</taxon>
        <taxon>Alteromonadales</taxon>
        <taxon>Idiomarinaceae</taxon>
        <taxon>Pseudidiomarina</taxon>
    </lineage>
</organism>
<evidence type="ECO:0000256" key="1">
    <source>
        <dbReference type="SAM" id="Phobius"/>
    </source>
</evidence>
<gene>
    <name evidence="2" type="ORF">SAMN06297229_1995</name>
</gene>
<dbReference type="Proteomes" id="UP000194450">
    <property type="component" value="Unassembled WGS sequence"/>
</dbReference>
<reference evidence="3" key="1">
    <citation type="submission" date="2017-04" db="EMBL/GenBank/DDBJ databases">
        <authorList>
            <person name="Varghese N."/>
            <person name="Submissions S."/>
        </authorList>
    </citation>
    <scope>NUCLEOTIDE SEQUENCE [LARGE SCALE GENOMIC DNA]</scope>
</reference>
<protein>
    <recommendedName>
        <fullName evidence="4">DUF2970 domain-containing protein</fullName>
    </recommendedName>
</protein>
<keyword evidence="1" id="KW-1133">Transmembrane helix</keyword>